<feature type="transmembrane region" description="Helical" evidence="2">
    <location>
        <begin position="106"/>
        <end position="128"/>
    </location>
</feature>
<accession>A0AAW5Q8L8</accession>
<evidence type="ECO:0000256" key="2">
    <source>
        <dbReference type="SAM" id="Phobius"/>
    </source>
</evidence>
<dbReference type="EMBL" id="JALXTC010000038">
    <property type="protein sequence ID" value="MCT2117970.1"/>
    <property type="molecule type" value="Genomic_DNA"/>
</dbReference>
<dbReference type="Pfam" id="PF01970">
    <property type="entry name" value="TctA"/>
    <property type="match status" value="1"/>
</dbReference>
<keyword evidence="2" id="KW-0472">Membrane</keyword>
<gene>
    <name evidence="4" type="ORF">M3D93_09440</name>
</gene>
<protein>
    <submittedName>
        <fullName evidence="4">Tripartite tricarboxylate transporter permease</fullName>
    </submittedName>
</protein>
<evidence type="ECO:0000313" key="4">
    <source>
        <dbReference type="EMBL" id="MCT2117970.1"/>
    </source>
</evidence>
<feature type="transmembrane region" description="Helical" evidence="2">
    <location>
        <begin position="134"/>
        <end position="153"/>
    </location>
</feature>
<feature type="transmembrane region" description="Helical" evidence="2">
    <location>
        <begin position="438"/>
        <end position="458"/>
    </location>
</feature>
<keyword evidence="2" id="KW-1133">Transmembrane helix</keyword>
<evidence type="ECO:0000256" key="1">
    <source>
        <dbReference type="SAM" id="MobiDB-lite"/>
    </source>
</evidence>
<dbReference type="InterPro" id="IPR002823">
    <property type="entry name" value="DUF112_TM"/>
</dbReference>
<proteinExistence type="predicted"/>
<dbReference type="RefSeq" id="WP_070721226.1">
    <property type="nucleotide sequence ID" value="NZ_JAFFGT010000015.1"/>
</dbReference>
<feature type="transmembrane region" description="Helical" evidence="2">
    <location>
        <begin position="189"/>
        <end position="207"/>
    </location>
</feature>
<keyword evidence="2" id="KW-0812">Transmembrane</keyword>
<feature type="compositionally biased region" description="Basic and acidic residues" evidence="1">
    <location>
        <begin position="215"/>
        <end position="224"/>
    </location>
</feature>
<evidence type="ECO:0000313" key="5">
    <source>
        <dbReference type="Proteomes" id="UP001206890"/>
    </source>
</evidence>
<feature type="transmembrane region" description="Helical" evidence="2">
    <location>
        <begin position="39"/>
        <end position="62"/>
    </location>
</feature>
<feature type="domain" description="DUF112" evidence="3">
    <location>
        <begin position="11"/>
        <end position="432"/>
    </location>
</feature>
<name>A0AAW5Q8L8_9ACTN</name>
<dbReference type="Proteomes" id="UP001206890">
    <property type="component" value="Unassembled WGS sequence"/>
</dbReference>
<evidence type="ECO:0000259" key="3">
    <source>
        <dbReference type="Pfam" id="PF01970"/>
    </source>
</evidence>
<feature type="transmembrane region" description="Helical" evidence="2">
    <location>
        <begin position="396"/>
        <end position="426"/>
    </location>
</feature>
<dbReference type="AlphaFoldDB" id="A0AAW5Q8L8"/>
<feature type="region of interest" description="Disordered" evidence="1">
    <location>
        <begin position="215"/>
        <end position="234"/>
    </location>
</feature>
<sequence length="459" mass="48206">MMLVQDLPTALLWALIAAVVFGALGLVSGTDETATITPITLLVVLLGVPPVGIFAFFIAAVVSKHLTHAIPTTMLGIPGDTMAIPLLEEANFLRRLGVPHIALRKAISGGIIAALISVPVSVGIAGLLSPFADAVTSAAPWIFLAATVLIAYFSPARLAGVLVIIPFVMLVLGLRAIGADFGGQTLTVSFFLGIAAGPLILDLLLVSSPAGRREARRDQVETRHMSVSSASSSSYFPNPLKILDKRQVALTTAASAVSSSTFVFSPVAMTVMVGEAIRRFPKNAYHRLTTRMAVKNGTTESTYLGETLIPLVAFGLPLSPMSVGPAAPLFNAPPRFTVDTETGEVTNLHTFMTSWEFLVFGLVGVLVAAIVVYPLAMKFAAPAASFVMRKVSHEAVVAAFTALILMVAVWEGGIYGVLVVVTVGLVGGLLSRAFKLHAGVQFMAFYVALLTVPAILALF</sequence>
<organism evidence="4 5">
    <name type="scientific">Dietzia cinnamea</name>
    <dbReference type="NCBI Taxonomy" id="321318"/>
    <lineage>
        <taxon>Bacteria</taxon>
        <taxon>Bacillati</taxon>
        <taxon>Actinomycetota</taxon>
        <taxon>Actinomycetes</taxon>
        <taxon>Mycobacteriales</taxon>
        <taxon>Dietziaceae</taxon>
        <taxon>Dietzia</taxon>
    </lineage>
</organism>
<feature type="transmembrane region" description="Helical" evidence="2">
    <location>
        <begin position="357"/>
        <end position="376"/>
    </location>
</feature>
<comment type="caution">
    <text evidence="4">The sequence shown here is derived from an EMBL/GenBank/DDBJ whole genome shotgun (WGS) entry which is preliminary data.</text>
</comment>
<feature type="transmembrane region" description="Helical" evidence="2">
    <location>
        <begin position="158"/>
        <end position="177"/>
    </location>
</feature>
<reference evidence="4" key="1">
    <citation type="submission" date="2022-04" db="EMBL/GenBank/DDBJ databases">
        <title>Human microbiome associated bacterial genomes.</title>
        <authorList>
            <person name="Sandstrom S."/>
            <person name="Salamzade R."/>
            <person name="Kalan L.R."/>
        </authorList>
    </citation>
    <scope>NUCLEOTIDE SEQUENCE</scope>
    <source>
        <strain evidence="4">P3-SID1762</strain>
    </source>
</reference>